<dbReference type="GO" id="GO:0016702">
    <property type="term" value="F:oxidoreductase activity, acting on single donors with incorporation of molecular oxygen, incorporation of two atoms of oxygen"/>
    <property type="evidence" value="ECO:0007669"/>
    <property type="project" value="InterPro"/>
</dbReference>
<dbReference type="Pfam" id="PF00775">
    <property type="entry name" value="Dioxygenase_C"/>
    <property type="match status" value="1"/>
</dbReference>
<dbReference type="InterPro" id="IPR000627">
    <property type="entry name" value="Intradiol_dOase_C"/>
</dbReference>
<dbReference type="OrthoDB" id="121380at2759"/>
<proteinExistence type="predicted"/>
<keyword evidence="4" id="KW-1185">Reference proteome</keyword>
<reference evidence="3 4" key="1">
    <citation type="submission" date="2019-09" db="EMBL/GenBank/DDBJ databases">
        <title>Draft genome of the ectomycorrhizal ascomycete Sphaerosporella brunnea.</title>
        <authorList>
            <consortium name="DOE Joint Genome Institute"/>
            <person name="Benucci G.M."/>
            <person name="Marozzi G."/>
            <person name="Antonielli L."/>
            <person name="Sanchez S."/>
            <person name="Marco P."/>
            <person name="Wang X."/>
            <person name="Falini L.B."/>
            <person name="Barry K."/>
            <person name="Haridas S."/>
            <person name="Lipzen A."/>
            <person name="Labutti K."/>
            <person name="Grigoriev I.V."/>
            <person name="Murat C."/>
            <person name="Martin F."/>
            <person name="Albertini E."/>
            <person name="Donnini D."/>
            <person name="Bonito G."/>
        </authorList>
    </citation>
    <scope>NUCLEOTIDE SEQUENCE [LARGE SCALE GENOMIC DNA]</scope>
    <source>
        <strain evidence="3 4">Sb_GMNB300</strain>
    </source>
</reference>
<dbReference type="SUPFAM" id="SSF49482">
    <property type="entry name" value="Aromatic compound dioxygenase"/>
    <property type="match status" value="1"/>
</dbReference>
<keyword evidence="3" id="KW-0560">Oxidoreductase</keyword>
<sequence>MAILSTLLTALLAATAAVAHDDSPGALSRRAIHRLEARNLLSACSQKLRARELVEPRLARRAELLETHFRKRGLDALQMPILPDGNSRQPVPCILTPEVTVGPYYAEEELIRSEISEGQEGIELLLDFQFVDVKTCLPVPNAMVDIWHCNTTGTYSAFEVEHTVGESFNRGLQPTDQHGIMHMKTSFPGWYQGRATHIHLAAHINGTIDSETHTYKGGVTNHIGQVFFPEDVLEQVDVTAPYNTITVSRLRNSDDSIFLEENTGYDAVAGKPYRIPSRRKSNRS</sequence>
<organism evidence="3 4">
    <name type="scientific">Sphaerosporella brunnea</name>
    <dbReference type="NCBI Taxonomy" id="1250544"/>
    <lineage>
        <taxon>Eukaryota</taxon>
        <taxon>Fungi</taxon>
        <taxon>Dikarya</taxon>
        <taxon>Ascomycota</taxon>
        <taxon>Pezizomycotina</taxon>
        <taxon>Pezizomycetes</taxon>
        <taxon>Pezizales</taxon>
        <taxon>Pyronemataceae</taxon>
        <taxon>Sphaerosporella</taxon>
    </lineage>
</organism>
<evidence type="ECO:0000313" key="4">
    <source>
        <dbReference type="Proteomes" id="UP000326924"/>
    </source>
</evidence>
<feature type="chain" id="PRO_5023867798" evidence="1">
    <location>
        <begin position="20"/>
        <end position="284"/>
    </location>
</feature>
<dbReference type="Proteomes" id="UP000326924">
    <property type="component" value="Unassembled WGS sequence"/>
</dbReference>
<dbReference type="CDD" id="cd03457">
    <property type="entry name" value="intradiol_dioxygenase_like"/>
    <property type="match status" value="1"/>
</dbReference>
<evidence type="ECO:0000313" key="3">
    <source>
        <dbReference type="EMBL" id="KAA8903853.1"/>
    </source>
</evidence>
<feature type="signal peptide" evidence="1">
    <location>
        <begin position="1"/>
        <end position="19"/>
    </location>
</feature>
<evidence type="ECO:0000256" key="1">
    <source>
        <dbReference type="SAM" id="SignalP"/>
    </source>
</evidence>
<dbReference type="InterPro" id="IPR015889">
    <property type="entry name" value="Intradiol_dOase_core"/>
</dbReference>
<gene>
    <name evidence="3" type="ORF">FN846DRAFT_953392</name>
</gene>
<dbReference type="InParanoid" id="A0A5J5EUL3"/>
<evidence type="ECO:0000259" key="2">
    <source>
        <dbReference type="Pfam" id="PF00775"/>
    </source>
</evidence>
<dbReference type="GO" id="GO:0008199">
    <property type="term" value="F:ferric iron binding"/>
    <property type="evidence" value="ECO:0007669"/>
    <property type="project" value="InterPro"/>
</dbReference>
<accession>A0A5J5EUL3</accession>
<keyword evidence="1" id="KW-0732">Signal</keyword>
<dbReference type="Gene3D" id="2.60.130.10">
    <property type="entry name" value="Aromatic compound dioxygenase"/>
    <property type="match status" value="1"/>
</dbReference>
<dbReference type="PANTHER" id="PTHR34315">
    <property type="match status" value="1"/>
</dbReference>
<name>A0A5J5EUL3_9PEZI</name>
<dbReference type="AlphaFoldDB" id="A0A5J5EUL3"/>
<dbReference type="PANTHER" id="PTHR34315:SF1">
    <property type="entry name" value="INTRADIOL RING-CLEAVAGE DIOXYGENASES DOMAIN-CONTAINING PROTEIN-RELATED"/>
    <property type="match status" value="1"/>
</dbReference>
<keyword evidence="3" id="KW-0223">Dioxygenase</keyword>
<dbReference type="EMBL" id="VXIS01000114">
    <property type="protein sequence ID" value="KAA8903853.1"/>
    <property type="molecule type" value="Genomic_DNA"/>
</dbReference>
<feature type="domain" description="Intradiol ring-cleavage dioxygenases" evidence="2">
    <location>
        <begin position="110"/>
        <end position="255"/>
    </location>
</feature>
<protein>
    <submittedName>
        <fullName evidence="3">Intradiol ring-cleavage dioxygenase</fullName>
    </submittedName>
</protein>
<comment type="caution">
    <text evidence="3">The sequence shown here is derived from an EMBL/GenBank/DDBJ whole genome shotgun (WGS) entry which is preliminary data.</text>
</comment>